<keyword evidence="3" id="KW-1185">Reference proteome</keyword>
<protein>
    <recommendedName>
        <fullName evidence="1">HEPN AbiJ-N-terminal domain-containing protein</fullName>
    </recommendedName>
</protein>
<dbReference type="RefSeq" id="WP_280943702.1">
    <property type="nucleotide sequence ID" value="NZ_JARYGX010000027.1"/>
</dbReference>
<evidence type="ECO:0000313" key="2">
    <source>
        <dbReference type="EMBL" id="MDH7454485.1"/>
    </source>
</evidence>
<evidence type="ECO:0000313" key="3">
    <source>
        <dbReference type="Proteomes" id="UP001160550"/>
    </source>
</evidence>
<sequence length="279" mass="31248">MRFSEKYGYRSARSSIQVESMDEALRNSLWNSIQSIIWDSHEAYRGQSYTSASNLYELIRSCWREFFKIPVDQVPMYTREAIQAVRGFFFEAEWFEVYDFVEFLCSKLGKSRPAFIASCNEVLEREMAGYRLADCTITPITSATELEAIDQALSDTSAFKGAHAHLQRALELLSDRQSPDYRNSIKESISSVESIAQSLTNNSSASLGEALRSISQVAPMHPALNRSLSSLYGYTSDAHGIRHALLDESNLDFVDAKFMLVACAAFVSYLAGKASSPQS</sequence>
<comment type="caution">
    <text evidence="2">The sequence shown here is derived from an EMBL/GenBank/DDBJ whole genome shotgun (WGS) entry which is preliminary data.</text>
</comment>
<reference evidence="2" key="2">
    <citation type="submission" date="2023-04" db="EMBL/GenBank/DDBJ databases">
        <authorList>
            <person name="Sun J.-Q."/>
        </authorList>
    </citation>
    <scope>NUCLEOTIDE SEQUENCE</scope>
    <source>
        <strain evidence="2">CC-YY355</strain>
    </source>
</reference>
<accession>A0ABT6MV18</accession>
<proteinExistence type="predicted"/>
<dbReference type="InterPro" id="IPR049503">
    <property type="entry name" value="AbiJ_NTD4"/>
</dbReference>
<dbReference type="Pfam" id="PF18863">
    <property type="entry name" value="AbiJ_NTD4"/>
    <property type="match status" value="1"/>
</dbReference>
<feature type="domain" description="HEPN AbiJ-N-terminal" evidence="1">
    <location>
        <begin position="1"/>
        <end position="154"/>
    </location>
</feature>
<dbReference type="EMBL" id="JARYGX010000027">
    <property type="protein sequence ID" value="MDH7454485.1"/>
    <property type="molecule type" value="Genomic_DNA"/>
</dbReference>
<dbReference type="Proteomes" id="UP001160550">
    <property type="component" value="Unassembled WGS sequence"/>
</dbReference>
<evidence type="ECO:0000259" key="1">
    <source>
        <dbReference type="Pfam" id="PF18863"/>
    </source>
</evidence>
<gene>
    <name evidence="2" type="ORF">QF205_15595</name>
</gene>
<organism evidence="2 3">
    <name type="scientific">Luteimonas composti</name>
    <dbReference type="NCBI Taxonomy" id="398257"/>
    <lineage>
        <taxon>Bacteria</taxon>
        <taxon>Pseudomonadati</taxon>
        <taxon>Pseudomonadota</taxon>
        <taxon>Gammaproteobacteria</taxon>
        <taxon>Lysobacterales</taxon>
        <taxon>Lysobacteraceae</taxon>
        <taxon>Luteimonas</taxon>
    </lineage>
</organism>
<reference evidence="2" key="1">
    <citation type="journal article" date="2007" name="Int. J. Syst. Evol. Microbiol.">
        <title>Luteimonas composti sp. nov., a moderately thermophilic bacterium isolated from food waste.</title>
        <authorList>
            <person name="Young C.C."/>
            <person name="Kampfer P."/>
            <person name="Chen W.M."/>
            <person name="Yen W.S."/>
            <person name="Arun A.B."/>
            <person name="Lai W.A."/>
            <person name="Shen F.T."/>
            <person name="Rekha P.D."/>
            <person name="Lin K.Y."/>
            <person name="Chou J.H."/>
        </authorList>
    </citation>
    <scope>NUCLEOTIDE SEQUENCE</scope>
    <source>
        <strain evidence="2">CC-YY355</strain>
    </source>
</reference>
<name>A0ABT6MV18_9GAMM</name>